<comment type="caution">
    <text evidence="2">The sequence shown here is derived from an EMBL/GenBank/DDBJ whole genome shotgun (WGS) entry which is preliminary data.</text>
</comment>
<evidence type="ECO:0008006" key="4">
    <source>
        <dbReference type="Google" id="ProtNLM"/>
    </source>
</evidence>
<accession>A0A543E3M2</accession>
<keyword evidence="1" id="KW-0812">Transmembrane</keyword>
<dbReference type="RefSeq" id="WP_142053038.1">
    <property type="nucleotide sequence ID" value="NZ_VFPA01000001.1"/>
</dbReference>
<dbReference type="OrthoDB" id="3579752at2"/>
<evidence type="ECO:0000313" key="3">
    <source>
        <dbReference type="Proteomes" id="UP000315677"/>
    </source>
</evidence>
<feature type="transmembrane region" description="Helical" evidence="1">
    <location>
        <begin position="108"/>
        <end position="129"/>
    </location>
</feature>
<proteinExistence type="predicted"/>
<evidence type="ECO:0000313" key="2">
    <source>
        <dbReference type="EMBL" id="TQM16180.1"/>
    </source>
</evidence>
<feature type="transmembrane region" description="Helical" evidence="1">
    <location>
        <begin position="54"/>
        <end position="74"/>
    </location>
</feature>
<evidence type="ECO:0000256" key="1">
    <source>
        <dbReference type="SAM" id="Phobius"/>
    </source>
</evidence>
<dbReference type="Proteomes" id="UP000315677">
    <property type="component" value="Unassembled WGS sequence"/>
</dbReference>
<keyword evidence="3" id="KW-1185">Reference proteome</keyword>
<dbReference type="EMBL" id="VFPA01000001">
    <property type="protein sequence ID" value="TQM16180.1"/>
    <property type="molecule type" value="Genomic_DNA"/>
</dbReference>
<sequence length="138" mass="13839">MTALPLSRLTAVRDQGRLLRLALRLDAAASGALGLLAVGAAAPLSGLLGPSAGVLRGTGAFLVVYALALVLVAARPVISRPAAWAVVVGNSAWVLGSVGAVVAGREELTTLGVAVVLAQAAAVAVFADLQWLGLRRAR</sequence>
<dbReference type="AlphaFoldDB" id="A0A543E3M2"/>
<keyword evidence="1" id="KW-0472">Membrane</keyword>
<reference evidence="2 3" key="1">
    <citation type="submission" date="2019-06" db="EMBL/GenBank/DDBJ databases">
        <title>Sequencing the genomes of 1000 actinobacteria strains.</title>
        <authorList>
            <person name="Klenk H.-P."/>
        </authorList>
    </citation>
    <scope>NUCLEOTIDE SEQUENCE [LARGE SCALE GENOMIC DNA]</scope>
    <source>
        <strain evidence="2 3">DSM 45301</strain>
    </source>
</reference>
<gene>
    <name evidence="2" type="ORF">FB558_2987</name>
</gene>
<keyword evidence="1" id="KW-1133">Transmembrane helix</keyword>
<name>A0A543E3M2_9PSEU</name>
<organism evidence="2 3">
    <name type="scientific">Pseudonocardia kunmingensis</name>
    <dbReference type="NCBI Taxonomy" id="630975"/>
    <lineage>
        <taxon>Bacteria</taxon>
        <taxon>Bacillati</taxon>
        <taxon>Actinomycetota</taxon>
        <taxon>Actinomycetes</taxon>
        <taxon>Pseudonocardiales</taxon>
        <taxon>Pseudonocardiaceae</taxon>
        <taxon>Pseudonocardia</taxon>
    </lineage>
</organism>
<feature type="transmembrane region" description="Helical" evidence="1">
    <location>
        <begin position="21"/>
        <end position="42"/>
    </location>
</feature>
<protein>
    <recommendedName>
        <fullName evidence="4">Integral membrane protein</fullName>
    </recommendedName>
</protein>
<feature type="transmembrane region" description="Helical" evidence="1">
    <location>
        <begin position="81"/>
        <end position="102"/>
    </location>
</feature>